<dbReference type="GO" id="GO:0043015">
    <property type="term" value="F:gamma-tubulin binding"/>
    <property type="evidence" value="ECO:0007669"/>
    <property type="project" value="TreeGrafter"/>
</dbReference>
<dbReference type="PANTHER" id="PTHR23331">
    <property type="entry name" value="CXYORF1"/>
    <property type="match status" value="1"/>
</dbReference>
<dbReference type="EMBL" id="JAVFKY010000001">
    <property type="protein sequence ID" value="KAK5582188.1"/>
    <property type="molecule type" value="Genomic_DNA"/>
</dbReference>
<dbReference type="GO" id="GO:0003779">
    <property type="term" value="F:actin binding"/>
    <property type="evidence" value="ECO:0007669"/>
    <property type="project" value="UniProtKB-KW"/>
</dbReference>
<keyword evidence="2" id="KW-0009">Actin-binding</keyword>
<evidence type="ECO:0000313" key="6">
    <source>
        <dbReference type="Proteomes" id="UP001344447"/>
    </source>
</evidence>
<dbReference type="GO" id="GO:0071203">
    <property type="term" value="C:WASH complex"/>
    <property type="evidence" value="ECO:0007669"/>
    <property type="project" value="InterPro"/>
</dbReference>
<evidence type="ECO:0000259" key="4">
    <source>
        <dbReference type="PROSITE" id="PS51082"/>
    </source>
</evidence>
<dbReference type="InterPro" id="IPR003124">
    <property type="entry name" value="WH2_dom"/>
</dbReference>
<dbReference type="GO" id="GO:0032456">
    <property type="term" value="P:endocytic recycling"/>
    <property type="evidence" value="ECO:0007669"/>
    <property type="project" value="TreeGrafter"/>
</dbReference>
<dbReference type="InterPro" id="IPR021854">
    <property type="entry name" value="WASH1_WAHD"/>
</dbReference>
<feature type="region of interest" description="Disordered" evidence="3">
    <location>
        <begin position="280"/>
        <end position="471"/>
    </location>
</feature>
<keyword evidence="6" id="KW-1185">Reference proteome</keyword>
<accession>A0AAN7U537</accession>
<dbReference type="GO" id="GO:0055037">
    <property type="term" value="C:recycling endosome"/>
    <property type="evidence" value="ECO:0007669"/>
    <property type="project" value="TreeGrafter"/>
</dbReference>
<dbReference type="GO" id="GO:0005829">
    <property type="term" value="C:cytosol"/>
    <property type="evidence" value="ECO:0007669"/>
    <property type="project" value="GOC"/>
</dbReference>
<protein>
    <recommendedName>
        <fullName evidence="4">WH2 domain-containing protein</fullName>
    </recommendedName>
</protein>
<dbReference type="InterPro" id="IPR028290">
    <property type="entry name" value="WASH1"/>
</dbReference>
<dbReference type="PROSITE" id="PS51082">
    <property type="entry name" value="WH2"/>
    <property type="match status" value="1"/>
</dbReference>
<feature type="compositionally biased region" description="Acidic residues" evidence="3">
    <location>
        <begin position="362"/>
        <end position="374"/>
    </location>
</feature>
<dbReference type="Pfam" id="PF02205">
    <property type="entry name" value="WH2"/>
    <property type="match status" value="1"/>
</dbReference>
<organism evidence="5 6">
    <name type="scientific">Dictyostelium firmibasis</name>
    <dbReference type="NCBI Taxonomy" id="79012"/>
    <lineage>
        <taxon>Eukaryota</taxon>
        <taxon>Amoebozoa</taxon>
        <taxon>Evosea</taxon>
        <taxon>Eumycetozoa</taxon>
        <taxon>Dictyostelia</taxon>
        <taxon>Dictyosteliales</taxon>
        <taxon>Dictyosteliaceae</taxon>
        <taxon>Dictyostelium</taxon>
    </lineage>
</organism>
<dbReference type="GO" id="GO:0034314">
    <property type="term" value="P:Arp2/3 complex-mediated actin nucleation"/>
    <property type="evidence" value="ECO:0007669"/>
    <property type="project" value="InterPro"/>
</dbReference>
<evidence type="ECO:0000256" key="2">
    <source>
        <dbReference type="ARBA" id="ARBA00023203"/>
    </source>
</evidence>
<dbReference type="Pfam" id="PF11945">
    <property type="entry name" value="WASH_WAHD"/>
    <property type="match status" value="1"/>
</dbReference>
<feature type="compositionally biased region" description="Pro residues" evidence="3">
    <location>
        <begin position="327"/>
        <end position="355"/>
    </location>
</feature>
<dbReference type="AlphaFoldDB" id="A0AAN7U537"/>
<dbReference type="GO" id="GO:0043014">
    <property type="term" value="F:alpha-tubulin binding"/>
    <property type="evidence" value="ECO:0007669"/>
    <property type="project" value="InterPro"/>
</dbReference>
<sequence>MTTQIYQVPVVSNGLRETESILQIVDSLEKLDKVFNDMYSTISARVSHEKSRIDNVANRLNNAQHKVNQILGSKQAITVFSSAKYPADKKWGDYVPIYSGKHKIAFKPSHYHGLNSEDSPIKKRPEDSYLDVNDLVFIEKSIDTTSKEIEVKDGLGRIPAQIPSVSNLLLFNTQENPYKKYSNTLDNLSGGDGGEDDYLIFGDQQSKKKKKLGQAPVTVEKGDSRIDAENVKINYEPGTFEIPVYNFPSVLPLPNVAENITWAAESQSIAPSQKATLNLLPTYDNANSGSAPVNPSSSTGDSNNVNNNNNNNSSAGIMQQPPTSSNAPPPPPPTSSNAPPPPPPPPVSAPPPPFNPSNNNNNDDDDEDEDDDDNGGGPAGSRGDLLADIRRGHKARLRKTEANAENGDGEDSKPPPASDGGGGLLGDLFKKLAIRRQSIATTKASKKQSKSKKDDTDDQDGDSDTDSSEWE</sequence>
<proteinExistence type="inferred from homology"/>
<name>A0AAN7U537_9MYCE</name>
<evidence type="ECO:0000313" key="5">
    <source>
        <dbReference type="EMBL" id="KAK5582188.1"/>
    </source>
</evidence>
<evidence type="ECO:0000256" key="1">
    <source>
        <dbReference type="ARBA" id="ARBA00005602"/>
    </source>
</evidence>
<feature type="compositionally biased region" description="Polar residues" evidence="3">
    <location>
        <begin position="284"/>
        <end position="295"/>
    </location>
</feature>
<feature type="domain" description="WH2" evidence="4">
    <location>
        <begin position="381"/>
        <end position="400"/>
    </location>
</feature>
<feature type="compositionally biased region" description="Acidic residues" evidence="3">
    <location>
        <begin position="456"/>
        <end position="471"/>
    </location>
</feature>
<comment type="caution">
    <text evidence="5">The sequence shown here is derived from an EMBL/GenBank/DDBJ whole genome shotgun (WGS) entry which is preliminary data.</text>
</comment>
<dbReference type="GO" id="GO:0042147">
    <property type="term" value="P:retrograde transport, endosome to Golgi"/>
    <property type="evidence" value="ECO:0007669"/>
    <property type="project" value="TreeGrafter"/>
</dbReference>
<dbReference type="PANTHER" id="PTHR23331:SF1">
    <property type="entry name" value="WASH COMPLEX SUBUNIT 1"/>
    <property type="match status" value="1"/>
</dbReference>
<dbReference type="Proteomes" id="UP001344447">
    <property type="component" value="Unassembled WGS sequence"/>
</dbReference>
<dbReference type="GO" id="GO:0006887">
    <property type="term" value="P:exocytosis"/>
    <property type="evidence" value="ECO:0007669"/>
    <property type="project" value="TreeGrafter"/>
</dbReference>
<gene>
    <name evidence="5" type="ORF">RB653_003771</name>
</gene>
<comment type="similarity">
    <text evidence="1">Belongs to the WASH1 family.</text>
</comment>
<reference evidence="5 6" key="1">
    <citation type="submission" date="2023-11" db="EMBL/GenBank/DDBJ databases">
        <title>Dfirmibasis_genome.</title>
        <authorList>
            <person name="Edelbroek B."/>
            <person name="Kjellin J."/>
            <person name="Jerlstrom-Hultqvist J."/>
            <person name="Soderbom F."/>
        </authorList>
    </citation>
    <scope>NUCLEOTIDE SEQUENCE [LARGE SCALE GENOMIC DNA]</scope>
    <source>
        <strain evidence="5 6">TNS-C-14</strain>
    </source>
</reference>
<feature type="compositionally biased region" description="Low complexity" evidence="3">
    <location>
        <begin position="296"/>
        <end position="314"/>
    </location>
</feature>
<dbReference type="GO" id="GO:0005769">
    <property type="term" value="C:early endosome"/>
    <property type="evidence" value="ECO:0007669"/>
    <property type="project" value="InterPro"/>
</dbReference>
<evidence type="ECO:0000256" key="3">
    <source>
        <dbReference type="SAM" id="MobiDB-lite"/>
    </source>
</evidence>